<keyword evidence="1" id="KW-0812">Transmembrane</keyword>
<dbReference type="RefSeq" id="WP_284919969.1">
    <property type="nucleotide sequence ID" value="NZ_CP126980.1"/>
</dbReference>
<feature type="transmembrane region" description="Helical" evidence="1">
    <location>
        <begin position="66"/>
        <end position="86"/>
    </location>
</feature>
<evidence type="ECO:0000313" key="2">
    <source>
        <dbReference type="EMBL" id="WIM98588.1"/>
    </source>
</evidence>
<reference evidence="2 3" key="1">
    <citation type="submission" date="2023-06" db="EMBL/GenBank/DDBJ databases">
        <authorList>
            <person name="Yushchuk O."/>
            <person name="Binda E."/>
            <person name="Ruckert-Reed C."/>
            <person name="Fedorenko V."/>
            <person name="Kalinowski J."/>
            <person name="Marinelli F."/>
        </authorList>
    </citation>
    <scope>NUCLEOTIDE SEQUENCE [LARGE SCALE GENOMIC DNA]</scope>
    <source>
        <strain evidence="2 3">NRRL 3884</strain>
    </source>
</reference>
<accession>A0ABY8WLR2</accession>
<organism evidence="2 3">
    <name type="scientific">Actinoplanes oblitus</name>
    <dbReference type="NCBI Taxonomy" id="3040509"/>
    <lineage>
        <taxon>Bacteria</taxon>
        <taxon>Bacillati</taxon>
        <taxon>Actinomycetota</taxon>
        <taxon>Actinomycetes</taxon>
        <taxon>Micromonosporales</taxon>
        <taxon>Micromonosporaceae</taxon>
        <taxon>Actinoplanes</taxon>
    </lineage>
</organism>
<dbReference type="Proteomes" id="UP001240150">
    <property type="component" value="Chromosome"/>
</dbReference>
<keyword evidence="3" id="KW-1185">Reference proteome</keyword>
<dbReference type="EMBL" id="CP126980">
    <property type="protein sequence ID" value="WIM98588.1"/>
    <property type="molecule type" value="Genomic_DNA"/>
</dbReference>
<proteinExistence type="predicted"/>
<keyword evidence="1" id="KW-0472">Membrane</keyword>
<evidence type="ECO:0000256" key="1">
    <source>
        <dbReference type="SAM" id="Phobius"/>
    </source>
</evidence>
<protein>
    <submittedName>
        <fullName evidence="2">Uncharacterized protein</fullName>
    </submittedName>
</protein>
<evidence type="ECO:0000313" key="3">
    <source>
        <dbReference type="Proteomes" id="UP001240150"/>
    </source>
</evidence>
<keyword evidence="1" id="KW-1133">Transmembrane helix</keyword>
<feature type="transmembrane region" description="Helical" evidence="1">
    <location>
        <begin position="18"/>
        <end position="35"/>
    </location>
</feature>
<feature type="transmembrane region" description="Helical" evidence="1">
    <location>
        <begin position="188"/>
        <end position="206"/>
    </location>
</feature>
<name>A0ABY8WLR2_9ACTN</name>
<gene>
    <name evidence="2" type="ORF">ACTOB_002192</name>
</gene>
<sequence length="218" mass="22181">MAQDGTTEAGLGNGPTPVTFWVAVAAVPLGVIFLCCPYRISILAPILVSLGVGAFVYAAMTGGKPGWRLLAALGGIVLVLALGGLLTRLFDGDNYRGFYGDKVTATVAEPGKCEFTKGRRGVGGSRATCAGATWAVGGKQRTGKISVDGDDIAGATGPVTLDGYAIGDQASSLARTDPQYDAARISGVPLWTGLIGLALLIGALAGRSATSPRSRPQR</sequence>
<feature type="transmembrane region" description="Helical" evidence="1">
    <location>
        <begin position="42"/>
        <end position="60"/>
    </location>
</feature>